<dbReference type="HAMAP" id="MF_01629">
    <property type="entry name" value="PdxH"/>
    <property type="match status" value="1"/>
</dbReference>
<feature type="domain" description="Pyridoxine 5'-phosphate oxidase dimerisation C-terminal" evidence="8">
    <location>
        <begin position="203"/>
        <end position="250"/>
    </location>
</feature>
<feature type="binding site" evidence="5">
    <location>
        <position position="150"/>
    </location>
    <ligand>
        <name>substrate</name>
    </ligand>
</feature>
<dbReference type="InterPro" id="IPR012349">
    <property type="entry name" value="Split_barrel_FMN-bd"/>
</dbReference>
<evidence type="ECO:0000256" key="1">
    <source>
        <dbReference type="ARBA" id="ARBA00007301"/>
    </source>
</evidence>
<feature type="compositionally biased region" description="Polar residues" evidence="6">
    <location>
        <begin position="1"/>
        <end position="11"/>
    </location>
</feature>
<evidence type="ECO:0000313" key="10">
    <source>
        <dbReference type="Proteomes" id="UP001501468"/>
    </source>
</evidence>
<reference evidence="10" key="1">
    <citation type="journal article" date="2019" name="Int. J. Syst. Evol. Microbiol.">
        <title>The Global Catalogue of Microorganisms (GCM) 10K type strain sequencing project: providing services to taxonomists for standard genome sequencing and annotation.</title>
        <authorList>
            <consortium name="The Broad Institute Genomics Platform"/>
            <consortium name="The Broad Institute Genome Sequencing Center for Infectious Disease"/>
            <person name="Wu L."/>
            <person name="Ma J."/>
        </authorList>
    </citation>
    <scope>NUCLEOTIDE SEQUENCE [LARGE SCALE GENOMIC DNA]</scope>
    <source>
        <strain evidence="10">JCM 17125</strain>
    </source>
</reference>
<evidence type="ECO:0000256" key="4">
    <source>
        <dbReference type="ARBA" id="ARBA00023002"/>
    </source>
</evidence>
<dbReference type="NCBIfam" id="NF004231">
    <property type="entry name" value="PRK05679.1"/>
    <property type="match status" value="1"/>
</dbReference>
<feature type="binding site" evidence="5">
    <location>
        <position position="154"/>
    </location>
    <ligand>
        <name>substrate</name>
    </ligand>
</feature>
<feature type="region of interest" description="Disordered" evidence="6">
    <location>
        <begin position="1"/>
        <end position="26"/>
    </location>
</feature>
<dbReference type="Pfam" id="PF01243">
    <property type="entry name" value="PNPOx_N"/>
    <property type="match status" value="1"/>
</dbReference>
<dbReference type="PIRSF" id="PIRSF000190">
    <property type="entry name" value="Pyd_amn-ph_oxd"/>
    <property type="match status" value="1"/>
</dbReference>
<name>A0ABP7E489_9MICO</name>
<keyword evidence="10" id="KW-1185">Reference proteome</keyword>
<dbReference type="EC" id="1.4.3.5" evidence="5"/>
<evidence type="ECO:0000259" key="8">
    <source>
        <dbReference type="Pfam" id="PF10590"/>
    </source>
</evidence>
<feature type="binding site" evidence="5">
    <location>
        <position position="226"/>
    </location>
    <ligand>
        <name>FMN</name>
        <dbReference type="ChEBI" id="CHEBI:58210"/>
    </ligand>
</feature>
<comment type="cofactor">
    <cofactor evidence="5">
        <name>FMN</name>
        <dbReference type="ChEBI" id="CHEBI:58210"/>
    </cofactor>
    <text evidence="5">Binds 1 FMN per subunit.</text>
</comment>
<dbReference type="PANTHER" id="PTHR10851:SF0">
    <property type="entry name" value="PYRIDOXINE-5'-PHOSPHATE OXIDASE"/>
    <property type="match status" value="1"/>
</dbReference>
<sequence length="250" mass="27596">MDSSPRATANRSAPQSDSGSAAGGGTAVRRVDYAGDGLVESDVAASPYLQVRAWVDDALAAAADRDDVPEPTALSVATVDATGTPDVRTVLMRFLDERGPGFVTNLGSAKSEHLQANPRVAAALTWPSLYRAIRFRGTAELVERDEVEAYFDSRPYGSRLSAWASDQSRPAADRHELERRWQEVLERFPDTGGDHDVPVPDFWGGWRIVCDEVEFWAGRRNRLHDRIVFRRTGDGDLADPDSWTMLRLQP</sequence>
<evidence type="ECO:0000256" key="2">
    <source>
        <dbReference type="ARBA" id="ARBA00022630"/>
    </source>
</evidence>
<evidence type="ECO:0000256" key="5">
    <source>
        <dbReference type="HAMAP-Rule" id="MF_01629"/>
    </source>
</evidence>
<feature type="binding site" evidence="5">
    <location>
        <position position="93"/>
    </location>
    <ligand>
        <name>substrate</name>
    </ligand>
</feature>
<comment type="pathway">
    <text evidence="5">Cofactor metabolism; pyridoxal 5'-phosphate salvage; pyridoxal 5'-phosphate from pyridoxine 5'-phosphate: step 1/1.</text>
</comment>
<feature type="binding site" evidence="5">
    <location>
        <position position="110"/>
    </location>
    <ligand>
        <name>FMN</name>
        <dbReference type="ChEBI" id="CHEBI:58210"/>
    </ligand>
</feature>
<comment type="catalytic activity">
    <reaction evidence="5">
        <text>pyridoxine 5'-phosphate + O2 = pyridoxal 5'-phosphate + H2O2</text>
        <dbReference type="Rhea" id="RHEA:15149"/>
        <dbReference type="ChEBI" id="CHEBI:15379"/>
        <dbReference type="ChEBI" id="CHEBI:16240"/>
        <dbReference type="ChEBI" id="CHEBI:58589"/>
        <dbReference type="ChEBI" id="CHEBI:597326"/>
        <dbReference type="EC" id="1.4.3.5"/>
    </reaction>
</comment>
<feature type="binding site" evidence="5">
    <location>
        <begin position="222"/>
        <end position="224"/>
    </location>
    <ligand>
        <name>substrate</name>
    </ligand>
</feature>
<dbReference type="InterPro" id="IPR019740">
    <property type="entry name" value="Pyridox_Oxase_CS"/>
</dbReference>
<dbReference type="Pfam" id="PF10590">
    <property type="entry name" value="PNP_phzG_C"/>
    <property type="match status" value="1"/>
</dbReference>
<feature type="binding site" evidence="5">
    <location>
        <position position="216"/>
    </location>
    <ligand>
        <name>FMN</name>
        <dbReference type="ChEBI" id="CHEBI:58210"/>
    </ligand>
</feature>
<protein>
    <recommendedName>
        <fullName evidence="5">Pyridoxine/pyridoxamine 5'-phosphate oxidase</fullName>
        <ecNumber evidence="5">1.4.3.5</ecNumber>
    </recommendedName>
    <alternativeName>
        <fullName evidence="5">PNP/PMP oxidase</fullName>
        <shortName evidence="5">PNPOx</shortName>
    </alternativeName>
    <alternativeName>
        <fullName evidence="5">Pyridoxal 5'-phosphate synthase</fullName>
    </alternativeName>
</protein>
<dbReference type="SUPFAM" id="SSF50475">
    <property type="entry name" value="FMN-binding split barrel"/>
    <property type="match status" value="1"/>
</dbReference>
<feature type="domain" description="Pyridoxamine 5'-phosphate oxidase N-terminal" evidence="7">
    <location>
        <begin position="65"/>
        <end position="185"/>
    </location>
</feature>
<feature type="binding site" evidence="5">
    <location>
        <position position="158"/>
    </location>
    <ligand>
        <name>substrate</name>
    </ligand>
</feature>
<proteinExistence type="inferred from homology"/>
<comment type="pathway">
    <text evidence="5">Cofactor metabolism; pyridoxal 5'-phosphate salvage; pyridoxal 5'-phosphate from pyridoxamine 5'-phosphate: step 1/1.</text>
</comment>
<keyword evidence="3 5" id="KW-0288">FMN</keyword>
<comment type="function">
    <text evidence="5">Catalyzes the oxidation of either pyridoxine 5'-phosphate (PNP) or pyridoxamine 5'-phosphate (PMP) into pyridoxal 5'-phosphate (PLP).</text>
</comment>
<evidence type="ECO:0000256" key="6">
    <source>
        <dbReference type="SAM" id="MobiDB-lite"/>
    </source>
</evidence>
<comment type="caution">
    <text evidence="9">The sequence shown here is derived from an EMBL/GenBank/DDBJ whole genome shotgun (WGS) entry which is preliminary data.</text>
</comment>
<evidence type="ECO:0000313" key="9">
    <source>
        <dbReference type="EMBL" id="GAA3713908.1"/>
    </source>
</evidence>
<keyword evidence="5" id="KW-0664">Pyridoxine biosynthesis</keyword>
<dbReference type="Gene3D" id="2.30.110.10">
    <property type="entry name" value="Electron Transport, Fmn-binding Protein, Chain A"/>
    <property type="match status" value="1"/>
</dbReference>
<feature type="binding site" evidence="5">
    <location>
        <begin position="167"/>
        <end position="168"/>
    </location>
    <ligand>
        <name>FMN</name>
        <dbReference type="ChEBI" id="CHEBI:58210"/>
    </ligand>
</feature>
<comment type="similarity">
    <text evidence="1 5">Belongs to the pyridoxamine 5'-phosphate oxidase family.</text>
</comment>
<comment type="caution">
    <text evidence="5">Lacks conserved residue(s) required for the propagation of feature annotation.</text>
</comment>
<feature type="binding site" evidence="5">
    <location>
        <begin position="88"/>
        <end position="93"/>
    </location>
    <ligand>
        <name>FMN</name>
        <dbReference type="ChEBI" id="CHEBI:58210"/>
    </ligand>
</feature>
<dbReference type="InterPro" id="IPR000659">
    <property type="entry name" value="Pyridox_Oxase"/>
</dbReference>
<organism evidence="9 10">
    <name type="scientific">Terrabacter ginsenosidimutans</name>
    <dbReference type="NCBI Taxonomy" id="490575"/>
    <lineage>
        <taxon>Bacteria</taxon>
        <taxon>Bacillati</taxon>
        <taxon>Actinomycetota</taxon>
        <taxon>Actinomycetes</taxon>
        <taxon>Micrococcales</taxon>
        <taxon>Intrasporangiaceae</taxon>
        <taxon>Terrabacter</taxon>
    </lineage>
</organism>
<dbReference type="RefSeq" id="WP_344949052.1">
    <property type="nucleotide sequence ID" value="NZ_BAABDC010000006.1"/>
</dbReference>
<dbReference type="Proteomes" id="UP001501468">
    <property type="component" value="Unassembled WGS sequence"/>
</dbReference>
<dbReference type="PANTHER" id="PTHR10851">
    <property type="entry name" value="PYRIDOXINE-5-PHOSPHATE OXIDASE"/>
    <property type="match status" value="1"/>
</dbReference>
<dbReference type="EMBL" id="BAABDC010000006">
    <property type="protein sequence ID" value="GAA3713908.1"/>
    <property type="molecule type" value="Genomic_DNA"/>
</dbReference>
<keyword evidence="2 5" id="KW-0285">Flavoprotein</keyword>
<evidence type="ECO:0000256" key="3">
    <source>
        <dbReference type="ARBA" id="ARBA00022643"/>
    </source>
</evidence>
<accession>A0ABP7E489</accession>
<dbReference type="InterPro" id="IPR011576">
    <property type="entry name" value="Pyridox_Oxase_N"/>
</dbReference>
<keyword evidence="4 5" id="KW-0560">Oxidoreductase</keyword>
<comment type="subunit">
    <text evidence="5">Homodimer.</text>
</comment>
<comment type="catalytic activity">
    <reaction evidence="5">
        <text>pyridoxamine 5'-phosphate + O2 + H2O = pyridoxal 5'-phosphate + H2O2 + NH4(+)</text>
        <dbReference type="Rhea" id="RHEA:15817"/>
        <dbReference type="ChEBI" id="CHEBI:15377"/>
        <dbReference type="ChEBI" id="CHEBI:15379"/>
        <dbReference type="ChEBI" id="CHEBI:16240"/>
        <dbReference type="ChEBI" id="CHEBI:28938"/>
        <dbReference type="ChEBI" id="CHEBI:58451"/>
        <dbReference type="ChEBI" id="CHEBI:597326"/>
        <dbReference type="EC" id="1.4.3.5"/>
    </reaction>
</comment>
<evidence type="ECO:0000259" key="7">
    <source>
        <dbReference type="Pfam" id="PF01243"/>
    </source>
</evidence>
<dbReference type="PROSITE" id="PS01064">
    <property type="entry name" value="PYRIDOX_OXIDASE"/>
    <property type="match status" value="1"/>
</dbReference>
<dbReference type="NCBIfam" id="TIGR00558">
    <property type="entry name" value="pdxH"/>
    <property type="match status" value="1"/>
</dbReference>
<dbReference type="InterPro" id="IPR019576">
    <property type="entry name" value="Pyridoxamine_oxidase_dimer_C"/>
</dbReference>
<gene>
    <name evidence="5 9" type="primary">pdxH</name>
    <name evidence="9" type="ORF">GCM10022399_33220</name>
</gene>